<dbReference type="InterPro" id="IPR000014">
    <property type="entry name" value="PAS"/>
</dbReference>
<dbReference type="InterPro" id="IPR001610">
    <property type="entry name" value="PAC"/>
</dbReference>
<comment type="caution">
    <text evidence="13">The sequence shown here is derived from an EMBL/GenBank/DDBJ whole genome shotgun (WGS) entry which is preliminary data.</text>
</comment>
<dbReference type="Proteomes" id="UP000549394">
    <property type="component" value="Unassembled WGS sequence"/>
</dbReference>
<dbReference type="FunFam" id="3.30.450.20:FF:000015">
    <property type="entry name" value="Hypoxia-inducible factor 1-alpha isoform 1"/>
    <property type="match status" value="1"/>
</dbReference>
<gene>
    <name evidence="13" type="ORF">DGYR_LOCUS8708</name>
</gene>
<feature type="domain" description="BHLH" evidence="12">
    <location>
        <begin position="1"/>
        <end position="50"/>
    </location>
</feature>
<evidence type="ECO:0000256" key="6">
    <source>
        <dbReference type="ARBA" id="ARBA00023159"/>
    </source>
</evidence>
<evidence type="ECO:0000256" key="2">
    <source>
        <dbReference type="ARBA" id="ARBA00022737"/>
    </source>
</evidence>
<dbReference type="OrthoDB" id="6021714at2759"/>
<evidence type="ECO:0000313" key="13">
    <source>
        <dbReference type="EMBL" id="CAD5120636.1"/>
    </source>
</evidence>
<dbReference type="CDD" id="cd00130">
    <property type="entry name" value="PAS"/>
    <property type="match status" value="2"/>
</dbReference>
<dbReference type="Pfam" id="PF23171">
    <property type="entry name" value="bHLH_HIF1A"/>
    <property type="match status" value="1"/>
</dbReference>
<dbReference type="Pfam" id="PF14598">
    <property type="entry name" value="PAS_11"/>
    <property type="match status" value="1"/>
</dbReference>
<sequence>MSRDAARTRRTKESEIFQELTALLPINETFRQQIDKAASLRLCLSHVTLRHLFGDESRAGTEDKVSQYCLRSLDGFVMLLKNDGQIIFVNESSLKELGLCQIDLIGQQVFEFIHPSDHDEINEVFKCLRIPIDNERKEFFIRFKCTLTTKGRSVNLKSAAHKVFRCIAQNLRVNSQHSQNVKFLTPYVLMYVEPIPHPSHVETPLDGQTFVTRHTMDMKFIEVDEKTADLLGYESDELIGKCLYEFHHGSDCAQLREHFKNLLNKGQMKTGLYRIIAKYGGFIWAHTQATLLYDKYDKPQYVLCVNFAVGSIEYPGIILSTEQSLKNETISLPDFTENDDLLDEYFGGDKKRETLLKPEDVELEQRAPFISMADVDDYTFDMVKPSSILDDSPELLGSTEMIFSSKHTDLEIGPESEKKSSMFVPRSKASDVICNIYASAEREQHPSKTKKSLRGGNPSDDYGGILQKLLVSGKDDENGYTLPSSQSNILELMNSMTPPTSPLESANLRANFVASSMLSSSDNGELFNEGLGDILN</sequence>
<evidence type="ECO:0000256" key="8">
    <source>
        <dbReference type="ARBA" id="ARBA00023242"/>
    </source>
</evidence>
<dbReference type="InterPro" id="IPR035965">
    <property type="entry name" value="PAS-like_dom_sf"/>
</dbReference>
<dbReference type="EMBL" id="CAJFCJ010000012">
    <property type="protein sequence ID" value="CAD5120636.1"/>
    <property type="molecule type" value="Genomic_DNA"/>
</dbReference>
<evidence type="ECO:0000256" key="7">
    <source>
        <dbReference type="ARBA" id="ARBA00023163"/>
    </source>
</evidence>
<evidence type="ECO:0000313" key="14">
    <source>
        <dbReference type="Proteomes" id="UP000549394"/>
    </source>
</evidence>
<dbReference type="PROSITE" id="PS50888">
    <property type="entry name" value="BHLH"/>
    <property type="match status" value="1"/>
</dbReference>
<dbReference type="InterPro" id="IPR011598">
    <property type="entry name" value="bHLH_dom"/>
</dbReference>
<organism evidence="13 14">
    <name type="scientific">Dimorphilus gyrociliatus</name>
    <dbReference type="NCBI Taxonomy" id="2664684"/>
    <lineage>
        <taxon>Eukaryota</taxon>
        <taxon>Metazoa</taxon>
        <taxon>Spiralia</taxon>
        <taxon>Lophotrochozoa</taxon>
        <taxon>Annelida</taxon>
        <taxon>Polychaeta</taxon>
        <taxon>Polychaeta incertae sedis</taxon>
        <taxon>Dinophilidae</taxon>
        <taxon>Dimorphilus</taxon>
    </lineage>
</organism>
<feature type="domain" description="PAS" evidence="11">
    <location>
        <begin position="70"/>
        <end position="135"/>
    </location>
</feature>
<keyword evidence="5" id="KW-0238">DNA-binding</keyword>
<dbReference type="NCBIfam" id="TIGR00229">
    <property type="entry name" value="sensory_box"/>
    <property type="match status" value="2"/>
</dbReference>
<comment type="subcellular location">
    <subcellularLocation>
        <location evidence="1">Nucleus</location>
    </subcellularLocation>
</comment>
<dbReference type="GO" id="GO:0000977">
    <property type="term" value="F:RNA polymerase II transcription regulatory region sequence-specific DNA binding"/>
    <property type="evidence" value="ECO:0007669"/>
    <property type="project" value="TreeGrafter"/>
</dbReference>
<dbReference type="GO" id="GO:0005634">
    <property type="term" value="C:nucleus"/>
    <property type="evidence" value="ECO:0007669"/>
    <property type="project" value="UniProtKB-SubCell"/>
</dbReference>
<dbReference type="PANTHER" id="PTHR23043:SF17">
    <property type="entry name" value="PROTEIN SIMILAR"/>
    <property type="match status" value="1"/>
</dbReference>
<keyword evidence="9" id="KW-0379">Hydroxylation</keyword>
<dbReference type="PROSITE" id="PS50112">
    <property type="entry name" value="PAS"/>
    <property type="match status" value="2"/>
</dbReference>
<evidence type="ECO:0000259" key="11">
    <source>
        <dbReference type="PROSITE" id="PS50112"/>
    </source>
</evidence>
<dbReference type="Pfam" id="PF13426">
    <property type="entry name" value="PAS_9"/>
    <property type="match status" value="1"/>
</dbReference>
<feature type="region of interest" description="Disordered" evidence="10">
    <location>
        <begin position="440"/>
        <end position="460"/>
    </location>
</feature>
<proteinExistence type="predicted"/>
<dbReference type="PANTHER" id="PTHR23043">
    <property type="entry name" value="HYPOXIA-INDUCIBLE FACTOR 1 ALPHA"/>
    <property type="match status" value="1"/>
</dbReference>
<evidence type="ECO:0000256" key="1">
    <source>
        <dbReference type="ARBA" id="ARBA00004123"/>
    </source>
</evidence>
<keyword evidence="6" id="KW-0010">Activator</keyword>
<accession>A0A7I8VWN3</accession>
<dbReference type="SMART" id="SM00086">
    <property type="entry name" value="PAC"/>
    <property type="match status" value="1"/>
</dbReference>
<name>A0A7I8VWN3_9ANNE</name>
<protein>
    <submittedName>
        <fullName evidence="13">DgyrCDS9201</fullName>
    </submittedName>
</protein>
<keyword evidence="2" id="KW-0677">Repeat</keyword>
<reference evidence="13 14" key="1">
    <citation type="submission" date="2020-08" db="EMBL/GenBank/DDBJ databases">
        <authorList>
            <person name="Hejnol A."/>
        </authorList>
    </citation>
    <scope>NUCLEOTIDE SEQUENCE [LARGE SCALE GENOMIC DNA]</scope>
</reference>
<evidence type="ECO:0000256" key="3">
    <source>
        <dbReference type="ARBA" id="ARBA00022843"/>
    </source>
</evidence>
<keyword evidence="3" id="KW-0832">Ubl conjugation</keyword>
<keyword evidence="8" id="KW-0539">Nucleus</keyword>
<keyword evidence="4" id="KW-0805">Transcription regulation</keyword>
<evidence type="ECO:0000256" key="10">
    <source>
        <dbReference type="SAM" id="MobiDB-lite"/>
    </source>
</evidence>
<dbReference type="Gene3D" id="3.30.450.20">
    <property type="entry name" value="PAS domain"/>
    <property type="match status" value="2"/>
</dbReference>
<dbReference type="GO" id="GO:0000981">
    <property type="term" value="F:DNA-binding transcription factor activity, RNA polymerase II-specific"/>
    <property type="evidence" value="ECO:0007669"/>
    <property type="project" value="TreeGrafter"/>
</dbReference>
<evidence type="ECO:0000256" key="5">
    <source>
        <dbReference type="ARBA" id="ARBA00023125"/>
    </source>
</evidence>
<dbReference type="AlphaFoldDB" id="A0A7I8VWN3"/>
<evidence type="ECO:0000259" key="12">
    <source>
        <dbReference type="PROSITE" id="PS50888"/>
    </source>
</evidence>
<keyword evidence="14" id="KW-1185">Reference proteome</keyword>
<feature type="domain" description="PAS" evidence="11">
    <location>
        <begin position="217"/>
        <end position="266"/>
    </location>
</feature>
<evidence type="ECO:0000256" key="9">
    <source>
        <dbReference type="ARBA" id="ARBA00023278"/>
    </source>
</evidence>
<dbReference type="SUPFAM" id="SSF55785">
    <property type="entry name" value="PYP-like sensor domain (PAS domain)"/>
    <property type="match status" value="2"/>
</dbReference>
<evidence type="ECO:0000256" key="4">
    <source>
        <dbReference type="ARBA" id="ARBA00023015"/>
    </source>
</evidence>
<dbReference type="GO" id="GO:0071456">
    <property type="term" value="P:cellular response to hypoxia"/>
    <property type="evidence" value="ECO:0007669"/>
    <property type="project" value="TreeGrafter"/>
</dbReference>
<keyword evidence="7" id="KW-0804">Transcription</keyword>
<dbReference type="SMART" id="SM00091">
    <property type="entry name" value="PAS"/>
    <property type="match status" value="2"/>
</dbReference>
<dbReference type="GO" id="GO:0046983">
    <property type="term" value="F:protein dimerization activity"/>
    <property type="evidence" value="ECO:0007669"/>
    <property type="project" value="InterPro"/>
</dbReference>